<evidence type="ECO:0000256" key="1">
    <source>
        <dbReference type="ARBA" id="ARBA00022448"/>
    </source>
</evidence>
<feature type="binding site" evidence="6">
    <location>
        <position position="719"/>
    </location>
    <ligand>
        <name>Zn(2+)</name>
        <dbReference type="ChEBI" id="CHEBI:29105"/>
    </ligand>
</feature>
<dbReference type="HAMAP" id="MF_01871">
    <property type="entry name" value="DabA"/>
    <property type="match status" value="1"/>
</dbReference>
<organism evidence="7 8">
    <name type="scientific">Roseiconus nitratireducens</name>
    <dbReference type="NCBI Taxonomy" id="2605748"/>
    <lineage>
        <taxon>Bacteria</taxon>
        <taxon>Pseudomonadati</taxon>
        <taxon>Planctomycetota</taxon>
        <taxon>Planctomycetia</taxon>
        <taxon>Pirellulales</taxon>
        <taxon>Pirellulaceae</taxon>
        <taxon>Roseiconus</taxon>
    </lineage>
</organism>
<comment type="subcellular location">
    <subcellularLocation>
        <location evidence="6">Cell membrane</location>
        <topology evidence="6">Peripheral membrane protein</topology>
    </subcellularLocation>
</comment>
<proteinExistence type="inferred from homology"/>
<comment type="caution">
    <text evidence="7">The sequence shown here is derived from an EMBL/GenBank/DDBJ whole genome shotgun (WGS) entry which is preliminary data.</text>
</comment>
<sequence length="1041" mass="117543">MHDASVVIPANESADSRLGTSIQPESLARAIEHAIEYLPTQGPISIFVHHNTLHSFEHLPFDQAVIEGGRRYGCEPYLSESRYRDELHRGRISIDDLRQVLMDDLGDHADDLVASFGTRYTLRLAMLQVTIDAVPDAELRWLIAETDLLRKFREEVSPQRREQMITQTRNWVARHVAGSARSADSTAASSLPESVLGVMSDFGSGDIQHWSERRWEELTLRLLWQACRDGIQQAQVPSPTASTPLTLHQKISRVTGEDTARVVNDVLIRFVGVFLDQGFADWELPDRDLGFATSFAKLYLEKLVVTPAWMEGIKRELRAIVEGPFDPMLSIADSLARMGIEFDEFDEEICEAALALRGWAGMIWQMETATPFLPKPIPDGSFFEYLAIRLLLQRYAISDVGRRHFGTSDLAQIRSRVDSATEARHQPSIDERTHAIFQVAQIGGWTPQQLFDMTSHQWTCLVNEFQSFSSLERRRILHTAYERHYMVQTLDALAVHARRRRELPRSPETKPSFLAVFCIDDREESFRRHLEEVDPRCETASAAGFFAVAMYYRGADQAHYRPLCPAIIQPNHYVQEEPLFSTIEASKRRANRRRQLGQMKHRVHANSRSLIGGMFTAVFGALATIPMVTRILAPRLTAKMRESLGTFMRPPATELHLEREAEEPGSDPESLGYSLDEMAAIVVRILQDIGHVKNLPRIVVFFGHGSSSLNNPHESAYNCGACSGGRGGPNARAFAMMANDPRVRELVAKRGIELPSEVRFVGAFHNTCDDSVEYYDLDLLPRSHRGLFREIEKSVDQTRARDAHERARRFESAPLDMTPREALEHVEERSQDLSQARPEYNHATNALVTVGRRHWTRGLFMDRRVFLTEYDPAVDDEDVNVLTRILSAAIPVCAGISLEYYFSSIDVEGYGCGSKLPHNVASMVGVMTGAASDLRPGLSQQMIEIHEPMRILFVIETTPEKMARIIEKNEGIARLVEGHWVSVALIDPETSSIMRYVDRQFEPYTPSSNDLPQVESSIDWYRGTRTNLGFASIVDRAPPAG</sequence>
<evidence type="ECO:0000256" key="6">
    <source>
        <dbReference type="HAMAP-Rule" id="MF_01871"/>
    </source>
</evidence>
<dbReference type="Proteomes" id="UP000324479">
    <property type="component" value="Unassembled WGS sequence"/>
</dbReference>
<evidence type="ECO:0000313" key="8">
    <source>
        <dbReference type="Proteomes" id="UP000324479"/>
    </source>
</evidence>
<comment type="cofactor">
    <cofactor evidence="6">
        <name>Zn(2+)</name>
        <dbReference type="ChEBI" id="CHEBI:29105"/>
    </cofactor>
</comment>
<comment type="similarity">
    <text evidence="6">Belongs to the inorganic carbon transporter (TC 9.A.2) DabA family.</text>
</comment>
<keyword evidence="4 6" id="KW-0862">Zinc</keyword>
<gene>
    <name evidence="6" type="primary">dabA</name>
    <name evidence="7" type="ORF">FYK55_04075</name>
</gene>
<comment type="function">
    <text evidence="6">Part of an energy-coupled inorganic carbon pump.</text>
</comment>
<dbReference type="GO" id="GO:0005886">
    <property type="term" value="C:plasma membrane"/>
    <property type="evidence" value="ECO:0007669"/>
    <property type="project" value="UniProtKB-SubCell"/>
</dbReference>
<keyword evidence="2 6" id="KW-1003">Cell membrane</keyword>
<keyword evidence="5 6" id="KW-0472">Membrane</keyword>
<dbReference type="AlphaFoldDB" id="A0A5M6DI86"/>
<evidence type="ECO:0000256" key="2">
    <source>
        <dbReference type="ARBA" id="ARBA00022475"/>
    </source>
</evidence>
<keyword evidence="1 6" id="KW-0813">Transport</keyword>
<dbReference type="GO" id="GO:0008270">
    <property type="term" value="F:zinc ion binding"/>
    <property type="evidence" value="ECO:0007669"/>
    <property type="project" value="UniProtKB-UniRule"/>
</dbReference>
<accession>A0A5M6DI86</accession>
<dbReference type="Pfam" id="PF10070">
    <property type="entry name" value="DabA"/>
    <property type="match status" value="1"/>
</dbReference>
<comment type="subunit">
    <text evidence="6">Forms a complex with DabB.</text>
</comment>
<evidence type="ECO:0000256" key="3">
    <source>
        <dbReference type="ARBA" id="ARBA00022723"/>
    </source>
</evidence>
<keyword evidence="3 6" id="KW-0479">Metal-binding</keyword>
<dbReference type="EMBL" id="VWOX01000002">
    <property type="protein sequence ID" value="KAA5546086.1"/>
    <property type="molecule type" value="Genomic_DNA"/>
</dbReference>
<evidence type="ECO:0000313" key="7">
    <source>
        <dbReference type="EMBL" id="KAA5546086.1"/>
    </source>
</evidence>
<feature type="binding site" evidence="6">
    <location>
        <position position="520"/>
    </location>
    <ligand>
        <name>Zn(2+)</name>
        <dbReference type="ChEBI" id="CHEBI:29105"/>
    </ligand>
</feature>
<dbReference type="PANTHER" id="PTHR38344">
    <property type="entry name" value="UPF0753 PROTEIN AQ_863"/>
    <property type="match status" value="1"/>
</dbReference>
<evidence type="ECO:0000256" key="5">
    <source>
        <dbReference type="ARBA" id="ARBA00023136"/>
    </source>
</evidence>
<dbReference type="InterPro" id="IPR018752">
    <property type="entry name" value="DabA"/>
</dbReference>
<protein>
    <recommendedName>
        <fullName evidence="6">Probable inorganic carbon transporter subunit DabA</fullName>
    </recommendedName>
</protein>
<feature type="binding site" evidence="6">
    <location>
        <position position="704"/>
    </location>
    <ligand>
        <name>Zn(2+)</name>
        <dbReference type="ChEBI" id="CHEBI:29105"/>
    </ligand>
</feature>
<keyword evidence="8" id="KW-1185">Reference proteome</keyword>
<dbReference type="RefSeq" id="WP_150075093.1">
    <property type="nucleotide sequence ID" value="NZ_VWOX01000002.1"/>
</dbReference>
<name>A0A5M6DI86_9BACT</name>
<reference evidence="7 8" key="1">
    <citation type="submission" date="2019-08" db="EMBL/GenBank/DDBJ databases">
        <authorList>
            <person name="Dhanesh K."/>
            <person name="Kumar G."/>
            <person name="Sasikala C."/>
            <person name="Venkata Ramana C."/>
        </authorList>
    </citation>
    <scope>NUCLEOTIDE SEQUENCE [LARGE SCALE GENOMIC DNA]</scope>
    <source>
        <strain evidence="7 8">JC645</strain>
    </source>
</reference>
<feature type="binding site" evidence="6">
    <location>
        <position position="518"/>
    </location>
    <ligand>
        <name>Zn(2+)</name>
        <dbReference type="ChEBI" id="CHEBI:29105"/>
    </ligand>
</feature>
<evidence type="ECO:0000256" key="4">
    <source>
        <dbReference type="ARBA" id="ARBA00022833"/>
    </source>
</evidence>
<dbReference type="PANTHER" id="PTHR38344:SF1">
    <property type="entry name" value="INORGANIC CARBON TRANSPORTER SUBUNIT DABA-RELATED"/>
    <property type="match status" value="1"/>
</dbReference>